<protein>
    <submittedName>
        <fullName evidence="1">Uncharacterized protein</fullName>
    </submittedName>
</protein>
<proteinExistence type="predicted"/>
<evidence type="ECO:0000313" key="2">
    <source>
        <dbReference type="Proteomes" id="UP000236173"/>
    </source>
</evidence>
<reference evidence="2" key="1">
    <citation type="submission" date="2017-09" db="EMBL/GenBank/DDBJ databases">
        <title>Metaegenomics of thermophilic ammonia-oxidizing enrichment culture.</title>
        <authorList>
            <person name="Kato S."/>
            <person name="Suzuki K."/>
        </authorList>
    </citation>
    <scope>NUCLEOTIDE SEQUENCE [LARGE SCALE GENOMIC DNA]</scope>
</reference>
<gene>
    <name evidence="1" type="ORF">HRbin17_00500</name>
</gene>
<dbReference type="EMBL" id="BEHT01000005">
    <property type="protein sequence ID" value="GBC98005.1"/>
    <property type="molecule type" value="Genomic_DNA"/>
</dbReference>
<dbReference type="AlphaFoldDB" id="A0A2H5XA19"/>
<organism evidence="1 2">
    <name type="scientific">Candidatus Fervidibacter japonicus</name>
    <dbReference type="NCBI Taxonomy" id="2035412"/>
    <lineage>
        <taxon>Bacteria</taxon>
        <taxon>Candidatus Fervidibacterota</taxon>
        <taxon>Candidatus Fervidibacter</taxon>
    </lineage>
</organism>
<sequence length="73" mass="7783">MPVTMPLAIRGEEWRHHIRVQGNAKPDGDIDLVVASNAEAPADLAAIGKPLTEDNLRTCSPDLAGTAPYCCVE</sequence>
<accession>A0A2H5XA19</accession>
<name>A0A2H5XA19_9BACT</name>
<comment type="caution">
    <text evidence="1">The sequence shown here is derived from an EMBL/GenBank/DDBJ whole genome shotgun (WGS) entry which is preliminary data.</text>
</comment>
<evidence type="ECO:0000313" key="1">
    <source>
        <dbReference type="EMBL" id="GBC98005.1"/>
    </source>
</evidence>
<dbReference type="Proteomes" id="UP000236173">
    <property type="component" value="Unassembled WGS sequence"/>
</dbReference>